<dbReference type="Proteomes" id="UP001299046">
    <property type="component" value="Unassembled WGS sequence"/>
</dbReference>
<dbReference type="EMBL" id="JAYJJT010000041">
    <property type="protein sequence ID" value="MEB3052295.1"/>
    <property type="molecule type" value="Genomic_DNA"/>
</dbReference>
<accession>A0ABU5YQE1</accession>
<comment type="caution">
    <text evidence="4">The sequence shown here is derived from an EMBL/GenBank/DDBJ whole genome shotgun (WGS) entry which is preliminary data.</text>
</comment>
<feature type="transmembrane region" description="Helical" evidence="1">
    <location>
        <begin position="21"/>
        <end position="44"/>
    </location>
</feature>
<keyword evidence="1" id="KW-1133">Transmembrane helix</keyword>
<evidence type="ECO:0000259" key="3">
    <source>
        <dbReference type="Pfam" id="PF11887"/>
    </source>
</evidence>
<dbReference type="InterPro" id="IPR052336">
    <property type="entry name" value="MlaD_Phospholipid_Transporter"/>
</dbReference>
<keyword evidence="5" id="KW-1185">Reference proteome</keyword>
<dbReference type="InterPro" id="IPR024516">
    <property type="entry name" value="Mce_C"/>
</dbReference>
<dbReference type="InterPro" id="IPR005693">
    <property type="entry name" value="Mce"/>
</dbReference>
<feature type="domain" description="Mce/MlaD" evidence="2">
    <location>
        <begin position="50"/>
        <end position="123"/>
    </location>
</feature>
<gene>
    <name evidence="4" type="ORF">KV112_21620</name>
</gene>
<proteinExistence type="predicted"/>
<evidence type="ECO:0000259" key="2">
    <source>
        <dbReference type="Pfam" id="PF02470"/>
    </source>
</evidence>
<dbReference type="NCBIfam" id="TIGR00996">
    <property type="entry name" value="Mtu_fam_mce"/>
    <property type="match status" value="1"/>
</dbReference>
<evidence type="ECO:0000256" key="1">
    <source>
        <dbReference type="SAM" id="Phobius"/>
    </source>
</evidence>
<reference evidence="4 5" key="1">
    <citation type="submission" date="2023-12" db="EMBL/GenBank/DDBJ databases">
        <title>Description of new species of Mycobacterium terrae complex isolated from sewage at the Sao Paulo Zoological Park Foundation in Brazil.</title>
        <authorList>
            <person name="Romagnoli C.L."/>
            <person name="Conceicao E.C."/>
            <person name="Machado E."/>
            <person name="Barreto L.B.P.F."/>
            <person name="Sharma A."/>
            <person name="Silva N.M."/>
            <person name="Marques L.E."/>
            <person name="Juliana M.A."/>
            <person name="Lourenco M.C.S."/>
            <person name="Digiampietri L.A."/>
            <person name="Suffys P.N."/>
            <person name="Viana-Niero C."/>
        </authorList>
    </citation>
    <scope>NUCLEOTIDE SEQUENCE [LARGE SCALE GENOMIC DNA]</scope>
    <source>
        <strain evidence="4 5">MYC123</strain>
    </source>
</reference>
<dbReference type="PANTHER" id="PTHR33371:SF18">
    <property type="entry name" value="MCE-FAMILY PROTEIN MCE3C"/>
    <property type="match status" value="1"/>
</dbReference>
<name>A0ABU5YQE1_9MYCO</name>
<keyword evidence="1" id="KW-0812">Transmembrane</keyword>
<dbReference type="PANTHER" id="PTHR33371">
    <property type="entry name" value="INTERMEMBRANE PHOSPHOLIPID TRANSPORT SYSTEM BINDING PROTEIN MLAD-RELATED"/>
    <property type="match status" value="1"/>
</dbReference>
<evidence type="ECO:0000313" key="5">
    <source>
        <dbReference type="Proteomes" id="UP001299046"/>
    </source>
</evidence>
<dbReference type="PRINTS" id="PR01782">
    <property type="entry name" value="MCEVIRFACTOR"/>
</dbReference>
<dbReference type="RefSeq" id="WP_224863685.1">
    <property type="nucleotide sequence ID" value="NZ_JAYJJT010000041.1"/>
</dbReference>
<evidence type="ECO:0000313" key="4">
    <source>
        <dbReference type="EMBL" id="MEB3052295.1"/>
    </source>
</evidence>
<feature type="domain" description="Mammalian cell entry C-terminal" evidence="3">
    <location>
        <begin position="131"/>
        <end position="315"/>
    </location>
</feature>
<dbReference type="Pfam" id="PF11887">
    <property type="entry name" value="Mce4_CUP1"/>
    <property type="match status" value="1"/>
</dbReference>
<keyword evidence="1" id="KW-0472">Membrane</keyword>
<organism evidence="4 5">
    <name type="scientific">[Mycobacterium] zoologicum</name>
    <dbReference type="NCBI Taxonomy" id="2872311"/>
    <lineage>
        <taxon>Bacteria</taxon>
        <taxon>Bacillati</taxon>
        <taxon>Actinomycetota</taxon>
        <taxon>Actinomycetes</taxon>
        <taxon>Mycobacteriales</taxon>
        <taxon>Mycobacteriaceae</taxon>
        <taxon>Mycolicibacter</taxon>
    </lineage>
</organism>
<dbReference type="Pfam" id="PF02470">
    <property type="entry name" value="MlaD"/>
    <property type="match status" value="1"/>
</dbReference>
<sequence length="347" mass="37079">MIKRALTRVKLRRALEDYNPVGLGLVALVIIAVITCGIGLVGAIDAGRATYRAEFSQAGSVRKNDQVTVAGIPVGNVASLKLAGDRVEIRLSIDKRLRLGGDTTAAIKLTTLLGNRYIEVTPGRAGELQNRTIPLENTTAPYDLQAALADATTTFDEIDADQIGDSMTTLSRSLDGLPEALPDALQNLRSLSQVIADRREQIGTLLSSTDKLTATITDQQANLGLLVLRGRDLLKEITARRASVERLFASTTAMAATLSRILADEPALTDMLASVREFSQMIAEHDALFRNTLQILPVAIRNTANASGSGTGIDGTISAGPLIDSWMCAISGRAKQFGLVEYFEDCA</sequence>
<dbReference type="InterPro" id="IPR003399">
    <property type="entry name" value="Mce/MlaD"/>
</dbReference>
<protein>
    <submittedName>
        <fullName evidence="4">MlaD family protein</fullName>
    </submittedName>
</protein>